<gene>
    <name evidence="2" type="ORF">K443DRAFT_9228</name>
</gene>
<reference evidence="3" key="2">
    <citation type="submission" date="2015-01" db="EMBL/GenBank/DDBJ databases">
        <title>Evolutionary Origins and Diversification of the Mycorrhizal Mutualists.</title>
        <authorList>
            <consortium name="DOE Joint Genome Institute"/>
            <consortium name="Mycorrhizal Genomics Consortium"/>
            <person name="Kohler A."/>
            <person name="Kuo A."/>
            <person name="Nagy L.G."/>
            <person name="Floudas D."/>
            <person name="Copeland A."/>
            <person name="Barry K.W."/>
            <person name="Cichocki N."/>
            <person name="Veneault-Fourrey C."/>
            <person name="LaButti K."/>
            <person name="Lindquist E.A."/>
            <person name="Lipzen A."/>
            <person name="Lundell T."/>
            <person name="Morin E."/>
            <person name="Murat C."/>
            <person name="Riley R."/>
            <person name="Ohm R."/>
            <person name="Sun H."/>
            <person name="Tunlid A."/>
            <person name="Henrissat B."/>
            <person name="Grigoriev I.V."/>
            <person name="Hibbett D.S."/>
            <person name="Martin F."/>
        </authorList>
    </citation>
    <scope>NUCLEOTIDE SEQUENCE [LARGE SCALE GENOMIC DNA]</scope>
    <source>
        <strain evidence="3">LaAM-08-1</strain>
    </source>
</reference>
<dbReference type="EMBL" id="KN838671">
    <property type="protein sequence ID" value="KIJ98330.1"/>
    <property type="molecule type" value="Genomic_DNA"/>
</dbReference>
<dbReference type="HOGENOM" id="CLU_2347015_0_0_1"/>
<keyword evidence="1" id="KW-0732">Signal</keyword>
<dbReference type="Proteomes" id="UP000054477">
    <property type="component" value="Unassembled WGS sequence"/>
</dbReference>
<accession>A0A0C9WZM6</accession>
<dbReference type="AlphaFoldDB" id="A0A0C9WZM6"/>
<feature type="signal peptide" evidence="1">
    <location>
        <begin position="1"/>
        <end position="18"/>
    </location>
</feature>
<reference evidence="2 3" key="1">
    <citation type="submission" date="2014-04" db="EMBL/GenBank/DDBJ databases">
        <authorList>
            <consortium name="DOE Joint Genome Institute"/>
            <person name="Kuo A."/>
            <person name="Kohler A."/>
            <person name="Nagy L.G."/>
            <person name="Floudas D."/>
            <person name="Copeland A."/>
            <person name="Barry K.W."/>
            <person name="Cichocki N."/>
            <person name="Veneault-Fourrey C."/>
            <person name="LaButti K."/>
            <person name="Lindquist E.A."/>
            <person name="Lipzen A."/>
            <person name="Lundell T."/>
            <person name="Morin E."/>
            <person name="Murat C."/>
            <person name="Sun H."/>
            <person name="Tunlid A."/>
            <person name="Henrissat B."/>
            <person name="Grigoriev I.V."/>
            <person name="Hibbett D.S."/>
            <person name="Martin F."/>
            <person name="Nordberg H.P."/>
            <person name="Cantor M.N."/>
            <person name="Hua S.X."/>
        </authorList>
    </citation>
    <scope>NUCLEOTIDE SEQUENCE [LARGE SCALE GENOMIC DNA]</scope>
    <source>
        <strain evidence="2 3">LaAM-08-1</strain>
    </source>
</reference>
<name>A0A0C9WZM6_9AGAR</name>
<evidence type="ECO:0000313" key="2">
    <source>
        <dbReference type="EMBL" id="KIJ98330.1"/>
    </source>
</evidence>
<feature type="chain" id="PRO_5002205546" description="Secreted protein" evidence="1">
    <location>
        <begin position="19"/>
        <end position="97"/>
    </location>
</feature>
<organism evidence="2 3">
    <name type="scientific">Laccaria amethystina LaAM-08-1</name>
    <dbReference type="NCBI Taxonomy" id="1095629"/>
    <lineage>
        <taxon>Eukaryota</taxon>
        <taxon>Fungi</taxon>
        <taxon>Dikarya</taxon>
        <taxon>Basidiomycota</taxon>
        <taxon>Agaricomycotina</taxon>
        <taxon>Agaricomycetes</taxon>
        <taxon>Agaricomycetidae</taxon>
        <taxon>Agaricales</taxon>
        <taxon>Agaricineae</taxon>
        <taxon>Hydnangiaceae</taxon>
        <taxon>Laccaria</taxon>
    </lineage>
</organism>
<proteinExistence type="predicted"/>
<evidence type="ECO:0008006" key="4">
    <source>
        <dbReference type="Google" id="ProtNLM"/>
    </source>
</evidence>
<protein>
    <recommendedName>
        <fullName evidence="4">Secreted protein</fullName>
    </recommendedName>
</protein>
<sequence length="97" mass="10441">MRIRAILALGWLIASTDGRVDSGSRSCGDGVAIRNSSSTFLLYSDSVISKHSKALELSSRQNSKSTSAEAGNFQIDPCFTSRWLEVEKEVGGKLCQG</sequence>
<evidence type="ECO:0000313" key="3">
    <source>
        <dbReference type="Proteomes" id="UP000054477"/>
    </source>
</evidence>
<keyword evidence="3" id="KW-1185">Reference proteome</keyword>
<evidence type="ECO:0000256" key="1">
    <source>
        <dbReference type="SAM" id="SignalP"/>
    </source>
</evidence>